<accession>A0A0N4V0H8</accession>
<keyword evidence="1" id="KW-1133">Transmembrane helix</keyword>
<gene>
    <name evidence="2" type="ORF">EVEC_LOCUS3130</name>
</gene>
<dbReference type="AlphaFoldDB" id="A0A0N4V0H8"/>
<proteinExistence type="predicted"/>
<protein>
    <submittedName>
        <fullName evidence="2 4">Uncharacterized protein</fullName>
    </submittedName>
</protein>
<dbReference type="WBParaSite" id="EVEC_0000342201-mRNA-1">
    <property type="protein sequence ID" value="EVEC_0000342201-mRNA-1"/>
    <property type="gene ID" value="EVEC_0000342201"/>
</dbReference>
<name>A0A0N4V0H8_ENTVE</name>
<keyword evidence="1" id="KW-0812">Transmembrane</keyword>
<feature type="transmembrane region" description="Helical" evidence="1">
    <location>
        <begin position="7"/>
        <end position="24"/>
    </location>
</feature>
<evidence type="ECO:0000256" key="1">
    <source>
        <dbReference type="SAM" id="Phobius"/>
    </source>
</evidence>
<dbReference type="EMBL" id="UXUI01007515">
    <property type="protein sequence ID" value="VDD87987.1"/>
    <property type="molecule type" value="Genomic_DNA"/>
</dbReference>
<reference evidence="4" key="1">
    <citation type="submission" date="2017-02" db="UniProtKB">
        <authorList>
            <consortium name="WormBaseParasite"/>
        </authorList>
    </citation>
    <scope>IDENTIFICATION</scope>
</reference>
<evidence type="ECO:0000313" key="4">
    <source>
        <dbReference type="WBParaSite" id="EVEC_0000342201-mRNA-1"/>
    </source>
</evidence>
<sequence>MGMGCNCYINYISCISILYWYLYYQTKTYQVGNICCCCCRCCCCQCCCCCCC</sequence>
<evidence type="ECO:0000313" key="3">
    <source>
        <dbReference type="Proteomes" id="UP000274131"/>
    </source>
</evidence>
<organism evidence="4">
    <name type="scientific">Enterobius vermicularis</name>
    <name type="common">Human pinworm</name>
    <dbReference type="NCBI Taxonomy" id="51028"/>
    <lineage>
        <taxon>Eukaryota</taxon>
        <taxon>Metazoa</taxon>
        <taxon>Ecdysozoa</taxon>
        <taxon>Nematoda</taxon>
        <taxon>Chromadorea</taxon>
        <taxon>Rhabditida</taxon>
        <taxon>Spirurina</taxon>
        <taxon>Oxyuridomorpha</taxon>
        <taxon>Oxyuroidea</taxon>
        <taxon>Oxyuridae</taxon>
        <taxon>Enterobius</taxon>
    </lineage>
</organism>
<reference evidence="2 3" key="2">
    <citation type="submission" date="2018-10" db="EMBL/GenBank/DDBJ databases">
        <authorList>
            <consortium name="Pathogen Informatics"/>
        </authorList>
    </citation>
    <scope>NUCLEOTIDE SEQUENCE [LARGE SCALE GENOMIC DNA]</scope>
</reference>
<dbReference type="Proteomes" id="UP000274131">
    <property type="component" value="Unassembled WGS sequence"/>
</dbReference>
<keyword evidence="3" id="KW-1185">Reference proteome</keyword>
<keyword evidence="1" id="KW-0472">Membrane</keyword>
<evidence type="ECO:0000313" key="2">
    <source>
        <dbReference type="EMBL" id="VDD87987.1"/>
    </source>
</evidence>